<gene>
    <name evidence="1" type="ORF">MNOR_LOCUS33232</name>
</gene>
<name>A0AAV2S7B2_MEGNR</name>
<keyword evidence="2" id="KW-1185">Reference proteome</keyword>
<evidence type="ECO:0008006" key="3">
    <source>
        <dbReference type="Google" id="ProtNLM"/>
    </source>
</evidence>
<dbReference type="Gene3D" id="3.10.100.10">
    <property type="entry name" value="Mannose-Binding Protein A, subunit A"/>
    <property type="match status" value="1"/>
</dbReference>
<feature type="non-terminal residue" evidence="1">
    <location>
        <position position="1"/>
    </location>
</feature>
<dbReference type="AlphaFoldDB" id="A0AAV2S7B2"/>
<dbReference type="InterPro" id="IPR016187">
    <property type="entry name" value="CTDL_fold"/>
</dbReference>
<organism evidence="1 2">
    <name type="scientific">Meganyctiphanes norvegica</name>
    <name type="common">Northern krill</name>
    <name type="synonym">Thysanopoda norvegica</name>
    <dbReference type="NCBI Taxonomy" id="48144"/>
    <lineage>
        <taxon>Eukaryota</taxon>
        <taxon>Metazoa</taxon>
        <taxon>Ecdysozoa</taxon>
        <taxon>Arthropoda</taxon>
        <taxon>Crustacea</taxon>
        <taxon>Multicrustacea</taxon>
        <taxon>Malacostraca</taxon>
        <taxon>Eumalacostraca</taxon>
        <taxon>Eucarida</taxon>
        <taxon>Euphausiacea</taxon>
        <taxon>Euphausiidae</taxon>
        <taxon>Meganyctiphanes</taxon>
    </lineage>
</organism>
<protein>
    <recommendedName>
        <fullName evidence="3">C-type lectin domain-containing protein</fullName>
    </recommendedName>
</protein>
<dbReference type="InterPro" id="IPR016186">
    <property type="entry name" value="C-type_lectin-like/link_sf"/>
</dbReference>
<comment type="caution">
    <text evidence="1">The sequence shown here is derived from an EMBL/GenBank/DDBJ whole genome shotgun (WGS) entry which is preliminary data.</text>
</comment>
<sequence>APTACPVISCPACPTCPTTVSPSLNWTIVGGDRFVRFPQKMNWAKARVLCRSHNLDLYIPKQILDLAQYLDASFADDNMQTQDHHWLGAHGNGTHQVWLSGDAISTDPDDLWYNNAYNHHGINDCTFLLTDHDAYSKGRVLSAYRCTIVPGYSVLCG</sequence>
<dbReference type="EMBL" id="CAXKWB010047356">
    <property type="protein sequence ID" value="CAL4165234.1"/>
    <property type="molecule type" value="Genomic_DNA"/>
</dbReference>
<dbReference type="CDD" id="cd00037">
    <property type="entry name" value="CLECT"/>
    <property type="match status" value="1"/>
</dbReference>
<evidence type="ECO:0000313" key="2">
    <source>
        <dbReference type="Proteomes" id="UP001497623"/>
    </source>
</evidence>
<evidence type="ECO:0000313" key="1">
    <source>
        <dbReference type="EMBL" id="CAL4165234.1"/>
    </source>
</evidence>
<dbReference type="Proteomes" id="UP001497623">
    <property type="component" value="Unassembled WGS sequence"/>
</dbReference>
<reference evidence="1 2" key="1">
    <citation type="submission" date="2024-05" db="EMBL/GenBank/DDBJ databases">
        <authorList>
            <person name="Wallberg A."/>
        </authorList>
    </citation>
    <scope>NUCLEOTIDE SEQUENCE [LARGE SCALE GENOMIC DNA]</scope>
</reference>
<dbReference type="SUPFAM" id="SSF56436">
    <property type="entry name" value="C-type lectin-like"/>
    <property type="match status" value="1"/>
</dbReference>
<accession>A0AAV2S7B2</accession>
<proteinExistence type="predicted"/>